<dbReference type="GO" id="GO:0030983">
    <property type="term" value="F:mismatched DNA binding"/>
    <property type="evidence" value="ECO:0007669"/>
    <property type="project" value="InterPro"/>
</dbReference>
<dbReference type="PANTHER" id="PTHR11361">
    <property type="entry name" value="DNA MISMATCH REPAIR PROTEIN MUTS FAMILY MEMBER"/>
    <property type="match status" value="1"/>
</dbReference>
<dbReference type="Proteomes" id="UP000184386">
    <property type="component" value="Unassembled WGS sequence"/>
</dbReference>
<dbReference type="InterPro" id="IPR000432">
    <property type="entry name" value="DNA_mismatch_repair_MutS_C"/>
</dbReference>
<dbReference type="Pfam" id="PF00488">
    <property type="entry name" value="MutS_V"/>
    <property type="match status" value="1"/>
</dbReference>
<dbReference type="InterPro" id="IPR045076">
    <property type="entry name" value="MutS"/>
</dbReference>
<dbReference type="Gene3D" id="3.40.50.300">
    <property type="entry name" value="P-loop containing nucleotide triphosphate hydrolases"/>
    <property type="match status" value="1"/>
</dbReference>
<dbReference type="InterPro" id="IPR027417">
    <property type="entry name" value="P-loop_NTPase"/>
</dbReference>
<dbReference type="GO" id="GO:0005829">
    <property type="term" value="C:cytosol"/>
    <property type="evidence" value="ECO:0007669"/>
    <property type="project" value="TreeGrafter"/>
</dbReference>
<gene>
    <name evidence="5" type="ORF">SAMN02745136_01981</name>
</gene>
<dbReference type="AlphaFoldDB" id="A0A1M6QQG3"/>
<evidence type="ECO:0000256" key="1">
    <source>
        <dbReference type="ARBA" id="ARBA00022741"/>
    </source>
</evidence>
<evidence type="ECO:0000313" key="6">
    <source>
        <dbReference type="Proteomes" id="UP000184386"/>
    </source>
</evidence>
<keyword evidence="2" id="KW-0067">ATP-binding</keyword>
<dbReference type="OrthoDB" id="9808166at2"/>
<evidence type="ECO:0000256" key="2">
    <source>
        <dbReference type="ARBA" id="ARBA00022840"/>
    </source>
</evidence>
<protein>
    <submittedName>
        <fullName evidence="5">MutS domain V</fullName>
    </submittedName>
</protein>
<dbReference type="EMBL" id="FRAC01000010">
    <property type="protein sequence ID" value="SHK22378.1"/>
    <property type="molecule type" value="Genomic_DNA"/>
</dbReference>
<dbReference type="RefSeq" id="WP_073275348.1">
    <property type="nucleotide sequence ID" value="NZ_FRAC01000010.1"/>
</dbReference>
<dbReference type="GO" id="GO:0006298">
    <property type="term" value="P:mismatch repair"/>
    <property type="evidence" value="ECO:0007669"/>
    <property type="project" value="InterPro"/>
</dbReference>
<reference evidence="5 6" key="1">
    <citation type="submission" date="2016-11" db="EMBL/GenBank/DDBJ databases">
        <authorList>
            <person name="Jaros S."/>
            <person name="Januszkiewicz K."/>
            <person name="Wedrychowicz H."/>
        </authorList>
    </citation>
    <scope>NUCLEOTIDE SEQUENCE [LARGE SCALE GENOMIC DNA]</scope>
    <source>
        <strain evidence="5 6">DSM 15929</strain>
    </source>
</reference>
<dbReference type="PANTHER" id="PTHR11361:SF34">
    <property type="entry name" value="DNA MISMATCH REPAIR PROTEIN MSH1, MITOCHONDRIAL"/>
    <property type="match status" value="1"/>
</dbReference>
<keyword evidence="1" id="KW-0547">Nucleotide-binding</keyword>
<proteinExistence type="predicted"/>
<dbReference type="GO" id="GO:0140664">
    <property type="term" value="F:ATP-dependent DNA damage sensor activity"/>
    <property type="evidence" value="ECO:0007669"/>
    <property type="project" value="InterPro"/>
</dbReference>
<dbReference type="SMART" id="SM00534">
    <property type="entry name" value="MUTSac"/>
    <property type="match status" value="1"/>
</dbReference>
<keyword evidence="6" id="KW-1185">Reference proteome</keyword>
<organism evidence="5 6">
    <name type="scientific">Anaerocolumna jejuensis DSM 15929</name>
    <dbReference type="NCBI Taxonomy" id="1121322"/>
    <lineage>
        <taxon>Bacteria</taxon>
        <taxon>Bacillati</taxon>
        <taxon>Bacillota</taxon>
        <taxon>Clostridia</taxon>
        <taxon>Lachnospirales</taxon>
        <taxon>Lachnospiraceae</taxon>
        <taxon>Anaerocolumna</taxon>
    </lineage>
</organism>
<dbReference type="STRING" id="1121322.SAMN02745136_01981"/>
<sequence length="503" mass="57390">MEIELITKDNTYQRPRTDSKTLLRDLKLDPLLAVMAEEDTELLRICRQMLLQPSTRKKEIMKRQTVLQDGITHAELFHTIYQSALEALKRIKAFDDSASQKYNYVISVPKKILNQSEIAFTALEYLEIIQGSIRKENNFTSEAFSSFCGEFTAYYTESFIREVRTLLHSLTVLKKTDAISIGIHLGKGLKMTDLTLHRILSDENPTEEKKRVLPFIHKAEGIYEIKIENTTIENKVREIVDASLTWILKTISDFNHSAIHLLEQLKFQFGFYCGGINLYKYLSDRKINICFPEFVDTQKVLMTSGLSDLFLVIKDNSATTNSISYKDKQNWIITGVNQGGKTTFLRSIGTAQLLAQSGYFTAAGQYACNIYQSIFTHFPDDEDTSLKYGLLEQELLKLQDIIERIVPDSLLLLNETFSTTTDYDGAYLAKELLEGIGKSGITCFYVTHNYEFSHSLYLEGHSEDVFLRADREADGRRSFRLSEGGPVKTGFALDLYTDVMHAL</sequence>
<name>A0A1M6QQG3_9FIRM</name>
<dbReference type="GO" id="GO:0005524">
    <property type="term" value="F:ATP binding"/>
    <property type="evidence" value="ECO:0007669"/>
    <property type="project" value="UniProtKB-KW"/>
</dbReference>
<dbReference type="SUPFAM" id="SSF52540">
    <property type="entry name" value="P-loop containing nucleoside triphosphate hydrolases"/>
    <property type="match status" value="1"/>
</dbReference>
<evidence type="ECO:0000259" key="4">
    <source>
        <dbReference type="SMART" id="SM00534"/>
    </source>
</evidence>
<evidence type="ECO:0000313" key="5">
    <source>
        <dbReference type="EMBL" id="SHK22378.1"/>
    </source>
</evidence>
<accession>A0A1M6QQG3</accession>
<evidence type="ECO:0000256" key="3">
    <source>
        <dbReference type="ARBA" id="ARBA00023125"/>
    </source>
</evidence>
<keyword evidence="3" id="KW-0238">DNA-binding</keyword>
<feature type="domain" description="DNA mismatch repair proteins mutS family" evidence="4">
    <location>
        <begin position="328"/>
        <end position="474"/>
    </location>
</feature>